<protein>
    <recommendedName>
        <fullName evidence="2">Ribose-5-phosphate isomerase A</fullName>
        <ecNumber evidence="2">5.3.1.6</ecNumber>
    </recommendedName>
    <alternativeName>
        <fullName evidence="2">Phosphoriboisomerase A</fullName>
        <shortName evidence="2">PRI</shortName>
    </alternativeName>
</protein>
<organism evidence="3 4">
    <name type="scientific">Pseudofrancisella aestuarii</name>
    <dbReference type="NCBI Taxonomy" id="2670347"/>
    <lineage>
        <taxon>Bacteria</taxon>
        <taxon>Pseudomonadati</taxon>
        <taxon>Pseudomonadota</taxon>
        <taxon>Gammaproteobacteria</taxon>
        <taxon>Thiotrichales</taxon>
        <taxon>Francisellaceae</taxon>
        <taxon>Pseudofrancisella</taxon>
    </lineage>
</organism>
<keyword evidence="4" id="KW-1185">Reference proteome</keyword>
<dbReference type="Gene3D" id="3.30.70.260">
    <property type="match status" value="1"/>
</dbReference>
<keyword evidence="1 2" id="KW-0413">Isomerase</keyword>
<feature type="binding site" evidence="2">
    <location>
        <begin position="34"/>
        <end position="37"/>
    </location>
    <ligand>
        <name>substrate</name>
    </ligand>
</feature>
<dbReference type="PANTHER" id="PTHR11934:SF0">
    <property type="entry name" value="RIBOSE-5-PHOSPHATE ISOMERASE"/>
    <property type="match status" value="1"/>
</dbReference>
<accession>A0ABV9TD05</accession>
<proteinExistence type="inferred from homology"/>
<dbReference type="InterPro" id="IPR037171">
    <property type="entry name" value="NagB/RpiA_transferase-like"/>
</dbReference>
<feature type="binding site" evidence="2">
    <location>
        <begin position="87"/>
        <end position="90"/>
    </location>
    <ligand>
        <name>substrate</name>
    </ligand>
</feature>
<feature type="binding site" evidence="2">
    <location>
        <position position="127"/>
    </location>
    <ligand>
        <name>substrate</name>
    </ligand>
</feature>
<evidence type="ECO:0000313" key="4">
    <source>
        <dbReference type="Proteomes" id="UP001595926"/>
    </source>
</evidence>
<dbReference type="SUPFAM" id="SSF100950">
    <property type="entry name" value="NagB/RpiA/CoA transferase-like"/>
    <property type="match status" value="1"/>
</dbReference>
<comment type="subunit">
    <text evidence="2">Homodimer.</text>
</comment>
<comment type="caution">
    <text evidence="3">The sequence shown here is derived from an EMBL/GenBank/DDBJ whole genome shotgun (WGS) entry which is preliminary data.</text>
</comment>
<reference evidence="4" key="1">
    <citation type="journal article" date="2019" name="Int. J. Syst. Evol. Microbiol.">
        <title>The Global Catalogue of Microorganisms (GCM) 10K type strain sequencing project: providing services to taxonomists for standard genome sequencing and annotation.</title>
        <authorList>
            <consortium name="The Broad Institute Genomics Platform"/>
            <consortium name="The Broad Institute Genome Sequencing Center for Infectious Disease"/>
            <person name="Wu L."/>
            <person name="Ma J."/>
        </authorList>
    </citation>
    <scope>NUCLEOTIDE SEQUENCE [LARGE SCALE GENOMIC DNA]</scope>
    <source>
        <strain evidence="4">CGMCC 1.13718</strain>
    </source>
</reference>
<dbReference type="SUPFAM" id="SSF75445">
    <property type="entry name" value="D-ribose-5-phosphate isomerase (RpiA), lid domain"/>
    <property type="match status" value="1"/>
</dbReference>
<dbReference type="InterPro" id="IPR004788">
    <property type="entry name" value="Ribose5P_isomerase_type_A"/>
</dbReference>
<comment type="catalytic activity">
    <reaction evidence="2">
        <text>aldehydo-D-ribose 5-phosphate = D-ribulose 5-phosphate</text>
        <dbReference type="Rhea" id="RHEA:14657"/>
        <dbReference type="ChEBI" id="CHEBI:58121"/>
        <dbReference type="ChEBI" id="CHEBI:58273"/>
        <dbReference type="EC" id="5.3.1.6"/>
    </reaction>
</comment>
<comment type="pathway">
    <text evidence="2">Carbohydrate degradation; pentose phosphate pathway; D-ribose 5-phosphate from D-ribulose 5-phosphate (non-oxidative stage): step 1/1.</text>
</comment>
<gene>
    <name evidence="2 3" type="primary">rpiA</name>
    <name evidence="3" type="ORF">ACFPDQ_06450</name>
</gene>
<dbReference type="CDD" id="cd01398">
    <property type="entry name" value="RPI_A"/>
    <property type="match status" value="1"/>
</dbReference>
<dbReference type="EC" id="5.3.1.6" evidence="2"/>
<dbReference type="RefSeq" id="WP_119330043.1">
    <property type="nucleotide sequence ID" value="NZ_JBHSJH010000002.1"/>
</dbReference>
<comment type="similarity">
    <text evidence="2">Belongs to the ribose 5-phosphate isomerase family.</text>
</comment>
<dbReference type="Pfam" id="PF06026">
    <property type="entry name" value="Rib_5-P_isom_A"/>
    <property type="match status" value="1"/>
</dbReference>
<dbReference type="HAMAP" id="MF_00170">
    <property type="entry name" value="Rib_5P_isom_A"/>
    <property type="match status" value="1"/>
</dbReference>
<feature type="binding site" evidence="2">
    <location>
        <begin position="100"/>
        <end position="103"/>
    </location>
    <ligand>
        <name>substrate</name>
    </ligand>
</feature>
<comment type="function">
    <text evidence="2">Catalyzes the reversible conversion of ribose-5-phosphate to ribulose 5-phosphate.</text>
</comment>
<dbReference type="GO" id="GO:0004751">
    <property type="term" value="F:ribose-5-phosphate isomerase activity"/>
    <property type="evidence" value="ECO:0007669"/>
    <property type="project" value="UniProtKB-EC"/>
</dbReference>
<evidence type="ECO:0000313" key="3">
    <source>
        <dbReference type="EMBL" id="MFC4892687.1"/>
    </source>
</evidence>
<evidence type="ECO:0000256" key="1">
    <source>
        <dbReference type="ARBA" id="ARBA00023235"/>
    </source>
</evidence>
<dbReference type="InterPro" id="IPR020672">
    <property type="entry name" value="Ribose5P_isomerase_typA_subgr"/>
</dbReference>
<dbReference type="NCBIfam" id="TIGR00021">
    <property type="entry name" value="rpiA"/>
    <property type="match status" value="1"/>
</dbReference>
<sequence length="224" mass="24521">MFFSKKNNQDELKKLAAKEATKYLTQNITLGVGTGSTVNFFIEELANHKDKISTVVSSSEGSTKRLKALGFDVVDLNYAGEIDLYIDGADECNKHKELIKGGGAALTREKICVAASKKFVCIIDESKQVDMLGEFPLPVEVIPMARSYVAREIVKLGGQPVYREQTITDNGNIILDVYNLKINNPIELETKLNQITGVVTNGIFAIKPADIVIVAKKDGNILTV</sequence>
<evidence type="ECO:0000256" key="2">
    <source>
        <dbReference type="HAMAP-Rule" id="MF_00170"/>
    </source>
</evidence>
<dbReference type="Gene3D" id="3.40.50.1360">
    <property type="match status" value="1"/>
</dbReference>
<dbReference type="PANTHER" id="PTHR11934">
    <property type="entry name" value="RIBOSE-5-PHOSPHATE ISOMERASE"/>
    <property type="match status" value="1"/>
</dbReference>
<dbReference type="EMBL" id="JBHSJH010000002">
    <property type="protein sequence ID" value="MFC4892687.1"/>
    <property type="molecule type" value="Genomic_DNA"/>
</dbReference>
<feature type="active site" description="Proton acceptor" evidence="2">
    <location>
        <position position="109"/>
    </location>
</feature>
<dbReference type="Proteomes" id="UP001595926">
    <property type="component" value="Unassembled WGS sequence"/>
</dbReference>
<dbReference type="NCBIfam" id="NF001924">
    <property type="entry name" value="PRK00702.1"/>
    <property type="match status" value="1"/>
</dbReference>
<name>A0ABV9TD05_9GAMM</name>